<name>A0A2W0CFY8_9BACL</name>
<feature type="transmembrane region" description="Helical" evidence="1">
    <location>
        <begin position="212"/>
        <end position="230"/>
    </location>
</feature>
<dbReference type="EMBL" id="PRLG01000002">
    <property type="protein sequence ID" value="PYY31147.1"/>
    <property type="molecule type" value="Genomic_DNA"/>
</dbReference>
<dbReference type="OrthoDB" id="1912744at2"/>
<comment type="caution">
    <text evidence="2">The sequence shown here is derived from an EMBL/GenBank/DDBJ whole genome shotgun (WGS) entry which is preliminary data.</text>
</comment>
<gene>
    <name evidence="2" type="ORF">PIL02S_00228</name>
</gene>
<proteinExistence type="predicted"/>
<evidence type="ECO:0000256" key="1">
    <source>
        <dbReference type="SAM" id="Phobius"/>
    </source>
</evidence>
<reference evidence="2 3" key="1">
    <citation type="submission" date="2018-01" db="EMBL/GenBank/DDBJ databases">
        <title>Genome sequence of the PGP bacterium Paenibacillus illinoisensis E3.</title>
        <authorList>
            <person name="Rolli E."/>
            <person name="Marasco R."/>
            <person name="Bessem C."/>
            <person name="Michoud G."/>
            <person name="Gaiarsa S."/>
            <person name="Borin S."/>
            <person name="Daffonchio D."/>
        </authorList>
    </citation>
    <scope>NUCLEOTIDE SEQUENCE [LARGE SCALE GENOMIC DNA]</scope>
    <source>
        <strain evidence="2 3">E3</strain>
    </source>
</reference>
<dbReference type="RefSeq" id="WP_110755640.1">
    <property type="nucleotide sequence ID" value="NZ_PRLG01000002.1"/>
</dbReference>
<dbReference type="Proteomes" id="UP000247459">
    <property type="component" value="Unassembled WGS sequence"/>
</dbReference>
<feature type="transmembrane region" description="Helical" evidence="1">
    <location>
        <begin position="111"/>
        <end position="131"/>
    </location>
</feature>
<keyword evidence="1" id="KW-0812">Transmembrane</keyword>
<feature type="transmembrane region" description="Helical" evidence="1">
    <location>
        <begin position="242"/>
        <end position="259"/>
    </location>
</feature>
<feature type="transmembrane region" description="Helical" evidence="1">
    <location>
        <begin position="152"/>
        <end position="177"/>
    </location>
</feature>
<evidence type="ECO:0000313" key="3">
    <source>
        <dbReference type="Proteomes" id="UP000247459"/>
    </source>
</evidence>
<feature type="transmembrane region" description="Helical" evidence="1">
    <location>
        <begin position="88"/>
        <end position="105"/>
    </location>
</feature>
<dbReference type="AlphaFoldDB" id="A0A2W0CFY8"/>
<protein>
    <submittedName>
        <fullName evidence="2">Uncharacterized protein</fullName>
    </submittedName>
</protein>
<accession>A0A2W0CFY8</accession>
<evidence type="ECO:0000313" key="2">
    <source>
        <dbReference type="EMBL" id="PYY31147.1"/>
    </source>
</evidence>
<keyword evidence="1" id="KW-1133">Transmembrane helix</keyword>
<organism evidence="2 3">
    <name type="scientific">Paenibacillus illinoisensis</name>
    <dbReference type="NCBI Taxonomy" id="59845"/>
    <lineage>
        <taxon>Bacteria</taxon>
        <taxon>Bacillati</taxon>
        <taxon>Bacillota</taxon>
        <taxon>Bacilli</taxon>
        <taxon>Bacillales</taxon>
        <taxon>Paenibacillaceae</taxon>
        <taxon>Paenibacillus</taxon>
    </lineage>
</organism>
<feature type="transmembrane region" description="Helical" evidence="1">
    <location>
        <begin position="183"/>
        <end position="205"/>
    </location>
</feature>
<sequence>MKRTENQDKKKHTTEFEMEEFNEIAPYLDQYAVEFPSEMEIDQTIRTLEAYMPGQVDQMNEHLQPSPGRAFIELLQVVRGEVAIFHRSYWVICALLLIIGFWLGGHSKIDPYMSGIVMVPVPFILGLLEVFKGRDQGLMEMELTCKITSQQLMLTRLIVVLSANMVFVLLLMLSISGGTGGSISWSVIALWYAQLMVAAGASLWLAMRVRGGTAVSLFLVGWFGLIWLILSDPRFISLVHSIQTPVLIVLAICGILLLISQIRQMSRKYTSQTERGYSFDIDHG</sequence>
<keyword evidence="1" id="KW-0472">Membrane</keyword>